<evidence type="ECO:0000313" key="3">
    <source>
        <dbReference type="EnsemblMetazoa" id="CPIJ006380-PA"/>
    </source>
</evidence>
<dbReference type="InterPro" id="IPR036047">
    <property type="entry name" value="F-box-like_dom_sf"/>
</dbReference>
<dbReference type="OrthoDB" id="3800738at2759"/>
<dbReference type="KEGG" id="cqu:CpipJ_CPIJ006380"/>
<evidence type="ECO:0000313" key="2">
    <source>
        <dbReference type="EMBL" id="EDS27694.1"/>
    </source>
</evidence>
<organism>
    <name type="scientific">Culex quinquefasciatus</name>
    <name type="common">Southern house mosquito</name>
    <name type="synonym">Culex pungens</name>
    <dbReference type="NCBI Taxonomy" id="7176"/>
    <lineage>
        <taxon>Eukaryota</taxon>
        <taxon>Metazoa</taxon>
        <taxon>Ecdysozoa</taxon>
        <taxon>Arthropoda</taxon>
        <taxon>Hexapoda</taxon>
        <taxon>Insecta</taxon>
        <taxon>Pterygota</taxon>
        <taxon>Neoptera</taxon>
        <taxon>Endopterygota</taxon>
        <taxon>Diptera</taxon>
        <taxon>Nematocera</taxon>
        <taxon>Culicoidea</taxon>
        <taxon>Culicidae</taxon>
        <taxon>Culicinae</taxon>
        <taxon>Culicini</taxon>
        <taxon>Culex</taxon>
        <taxon>Culex</taxon>
    </lineage>
</organism>
<feature type="domain" description="F-box" evidence="1">
    <location>
        <begin position="1"/>
        <end position="45"/>
    </location>
</feature>
<gene>
    <name evidence="3" type="primary">6038311</name>
    <name evidence="2" type="ORF">CpipJ_CPIJ006380</name>
</gene>
<dbReference type="PROSITE" id="PS50181">
    <property type="entry name" value="FBOX"/>
    <property type="match status" value="1"/>
</dbReference>
<accession>B0WHE5</accession>
<dbReference type="EMBL" id="DS231935">
    <property type="protein sequence ID" value="EDS27694.1"/>
    <property type="molecule type" value="Genomic_DNA"/>
</dbReference>
<proteinExistence type="predicted"/>
<reference evidence="2" key="1">
    <citation type="submission" date="2007-03" db="EMBL/GenBank/DDBJ databases">
        <title>Annotation of Culex pipiens quinquefasciatus.</title>
        <authorList>
            <consortium name="The Broad Institute Genome Sequencing Platform"/>
            <person name="Atkinson P.W."/>
            <person name="Hemingway J."/>
            <person name="Christensen B.M."/>
            <person name="Higgs S."/>
            <person name="Kodira C."/>
            <person name="Hannick L."/>
            <person name="Megy K."/>
            <person name="O'Leary S."/>
            <person name="Pearson M."/>
            <person name="Haas B.J."/>
            <person name="Mauceli E."/>
            <person name="Wortman J.R."/>
            <person name="Lee N.H."/>
            <person name="Guigo R."/>
            <person name="Stanke M."/>
            <person name="Alvarado L."/>
            <person name="Amedeo P."/>
            <person name="Antoine C.H."/>
            <person name="Arensburger P."/>
            <person name="Bidwell S.L."/>
            <person name="Crawford M."/>
            <person name="Camaro F."/>
            <person name="Devon K."/>
            <person name="Engels R."/>
            <person name="Hammond M."/>
            <person name="Howarth C."/>
            <person name="Koehrsen M."/>
            <person name="Lawson D."/>
            <person name="Montgomery P."/>
            <person name="Nene V."/>
            <person name="Nusbaum C."/>
            <person name="Puiu D."/>
            <person name="Romero-Severson J."/>
            <person name="Severson D.W."/>
            <person name="Shumway M."/>
            <person name="Sisk P."/>
            <person name="Stolte C."/>
            <person name="Zeng Q."/>
            <person name="Eisenstadt E."/>
            <person name="Fraser-Liggett C."/>
            <person name="Strausberg R."/>
            <person name="Galagan J."/>
            <person name="Birren B."/>
            <person name="Collins F.H."/>
        </authorList>
    </citation>
    <scope>NUCLEOTIDE SEQUENCE [LARGE SCALE GENOMIC DNA]</scope>
    <source>
        <strain evidence="2">JHB</strain>
    </source>
</reference>
<reference evidence="3" key="2">
    <citation type="submission" date="2021-02" db="UniProtKB">
        <authorList>
            <consortium name="EnsemblMetazoa"/>
        </authorList>
    </citation>
    <scope>IDENTIFICATION</scope>
    <source>
        <strain evidence="3">JHB</strain>
    </source>
</reference>
<dbReference type="AlphaFoldDB" id="B0WHE5"/>
<name>B0WHE5_CULQU</name>
<dbReference type="HOGENOM" id="CLU_2374809_0_0_1"/>
<dbReference type="VEuPathDB" id="VectorBase:CPIJ006380"/>
<keyword evidence="4" id="KW-1185">Reference proteome</keyword>
<dbReference type="SMART" id="SM00256">
    <property type="entry name" value="FBOX"/>
    <property type="match status" value="1"/>
</dbReference>
<dbReference type="InterPro" id="IPR001810">
    <property type="entry name" value="F-box_dom"/>
</dbReference>
<evidence type="ECO:0000259" key="1">
    <source>
        <dbReference type="PROSITE" id="PS50181"/>
    </source>
</evidence>
<dbReference type="SUPFAM" id="SSF81383">
    <property type="entry name" value="F-box domain"/>
    <property type="match status" value="1"/>
</dbReference>
<dbReference type="InParanoid" id="B0WHE5"/>
<protein>
    <recommendedName>
        <fullName evidence="1">F-box domain-containing protein</fullName>
    </recommendedName>
</protein>
<dbReference type="Gene3D" id="1.20.1280.50">
    <property type="match status" value="1"/>
</dbReference>
<evidence type="ECO:0000313" key="4">
    <source>
        <dbReference type="Proteomes" id="UP000002320"/>
    </source>
</evidence>
<dbReference type="EnsemblMetazoa" id="CPIJ006380-RA">
    <property type="protein sequence ID" value="CPIJ006380-PA"/>
    <property type="gene ID" value="CPIJ006380"/>
</dbReference>
<sequence>MNQLPVEVCEEIFKSLNLQGVLTARRTCRRWRQIVNGSPALMSRIHLKPPLSLMDRGMKPICSIPARGVTLKDTTVLTIDSWWESIGSELTFLRL</sequence>
<dbReference type="CDD" id="cd09917">
    <property type="entry name" value="F-box_SF"/>
    <property type="match status" value="1"/>
</dbReference>
<dbReference type="VEuPathDB" id="VectorBase:CQUJHB011457"/>
<dbReference type="Pfam" id="PF12937">
    <property type="entry name" value="F-box-like"/>
    <property type="match status" value="1"/>
</dbReference>
<dbReference type="Proteomes" id="UP000002320">
    <property type="component" value="Unassembled WGS sequence"/>
</dbReference>